<evidence type="ECO:0000313" key="3">
    <source>
        <dbReference type="Proteomes" id="UP000184048"/>
    </source>
</evidence>
<name>A0A1M4W8T6_9BACT</name>
<evidence type="ECO:0000313" key="2">
    <source>
        <dbReference type="EMBL" id="SHE77671.1"/>
    </source>
</evidence>
<accession>A0A1M4W8T6</accession>
<sequence length="116" mass="13341">MHLNPEGSSVVLEEHLQALINSGDIGLWEKKYCPVCRDLTVISKEQKEIIDEIELSGLSVEEIKKVLESEPNDPLFFNGYSIDEAQIGLFANFKHIDFDFEKYDYQIWCWIDNGSA</sequence>
<protein>
    <recommendedName>
        <fullName evidence="1">DUF7683 domain-containing protein</fullName>
    </recommendedName>
</protein>
<dbReference type="EMBL" id="FQUU01000003">
    <property type="protein sequence ID" value="SHE77671.1"/>
    <property type="molecule type" value="Genomic_DNA"/>
</dbReference>
<organism evidence="2 3">
    <name type="scientific">Flavisolibacter ginsengisoli DSM 18119</name>
    <dbReference type="NCBI Taxonomy" id="1121884"/>
    <lineage>
        <taxon>Bacteria</taxon>
        <taxon>Pseudomonadati</taxon>
        <taxon>Bacteroidota</taxon>
        <taxon>Chitinophagia</taxon>
        <taxon>Chitinophagales</taxon>
        <taxon>Chitinophagaceae</taxon>
        <taxon>Flavisolibacter</taxon>
    </lineage>
</organism>
<evidence type="ECO:0000259" key="1">
    <source>
        <dbReference type="Pfam" id="PF24731"/>
    </source>
</evidence>
<dbReference type="STRING" id="1121884.SAMN02745131_01135"/>
<dbReference type="InterPro" id="IPR056100">
    <property type="entry name" value="DUF7683"/>
</dbReference>
<keyword evidence="3" id="KW-1185">Reference proteome</keyword>
<proteinExistence type="predicted"/>
<gene>
    <name evidence="2" type="ORF">SAMN02745131_01135</name>
</gene>
<dbReference type="AlphaFoldDB" id="A0A1M4W8T6"/>
<feature type="domain" description="DUF7683" evidence="1">
    <location>
        <begin position="37"/>
        <end position="108"/>
    </location>
</feature>
<dbReference type="Proteomes" id="UP000184048">
    <property type="component" value="Unassembled WGS sequence"/>
</dbReference>
<dbReference type="Pfam" id="PF24731">
    <property type="entry name" value="DUF7683"/>
    <property type="match status" value="1"/>
</dbReference>
<reference evidence="2 3" key="1">
    <citation type="submission" date="2016-11" db="EMBL/GenBank/DDBJ databases">
        <authorList>
            <person name="Jaros S."/>
            <person name="Januszkiewicz K."/>
            <person name="Wedrychowicz H."/>
        </authorList>
    </citation>
    <scope>NUCLEOTIDE SEQUENCE [LARGE SCALE GENOMIC DNA]</scope>
    <source>
        <strain evidence="2 3">DSM 18119</strain>
    </source>
</reference>